<evidence type="ECO:0000313" key="3">
    <source>
        <dbReference type="Proteomes" id="UP000242715"/>
    </source>
</evidence>
<dbReference type="InterPro" id="IPR036397">
    <property type="entry name" value="RNaseH_sf"/>
</dbReference>
<dbReference type="PROSITE" id="PS50878">
    <property type="entry name" value="RT_POL"/>
    <property type="match status" value="1"/>
</dbReference>
<dbReference type="PANTHER" id="PTHR31635:SF196">
    <property type="entry name" value="REVERSE TRANSCRIPTASE DOMAIN-CONTAINING PROTEIN-RELATED"/>
    <property type="match status" value="1"/>
</dbReference>
<dbReference type="InterPro" id="IPR012337">
    <property type="entry name" value="RNaseH-like_sf"/>
</dbReference>
<dbReference type="Gene3D" id="3.30.420.10">
    <property type="entry name" value="Ribonuclease H-like superfamily/Ribonuclease H"/>
    <property type="match status" value="1"/>
</dbReference>
<dbReference type="CDD" id="cd01650">
    <property type="entry name" value="RT_nLTR_like"/>
    <property type="match status" value="1"/>
</dbReference>
<dbReference type="SUPFAM" id="SSF56672">
    <property type="entry name" value="DNA/RNA polymerases"/>
    <property type="match status" value="1"/>
</dbReference>
<evidence type="ECO:0000313" key="2">
    <source>
        <dbReference type="EMBL" id="GAU32795.1"/>
    </source>
</evidence>
<dbReference type="InterPro" id="IPR002156">
    <property type="entry name" value="RNaseH_domain"/>
</dbReference>
<dbReference type="GO" id="GO:0003676">
    <property type="term" value="F:nucleic acid binding"/>
    <property type="evidence" value="ECO:0007669"/>
    <property type="project" value="InterPro"/>
</dbReference>
<dbReference type="CDD" id="cd06222">
    <property type="entry name" value="RNase_H_like"/>
    <property type="match status" value="1"/>
</dbReference>
<dbReference type="PANTHER" id="PTHR31635">
    <property type="entry name" value="REVERSE TRANSCRIPTASE DOMAIN-CONTAINING PROTEIN-RELATED"/>
    <property type="match status" value="1"/>
</dbReference>
<dbReference type="EMBL" id="DF973505">
    <property type="protein sequence ID" value="GAU32795.1"/>
    <property type="molecule type" value="Genomic_DNA"/>
</dbReference>
<dbReference type="GO" id="GO:0004523">
    <property type="term" value="F:RNA-DNA hybrid ribonuclease activity"/>
    <property type="evidence" value="ECO:0007669"/>
    <property type="project" value="InterPro"/>
</dbReference>
<proteinExistence type="predicted"/>
<protein>
    <recommendedName>
        <fullName evidence="1">Reverse transcriptase domain-containing protein</fullName>
    </recommendedName>
</protein>
<keyword evidence="3" id="KW-1185">Reference proteome</keyword>
<dbReference type="InterPro" id="IPR043502">
    <property type="entry name" value="DNA/RNA_pol_sf"/>
</dbReference>
<sequence length="929" mass="105438">MEQERVAKLEYDKALHFEENFWHEKARIKWHTDGDRNTQYFHQLAKVRYATKLISSLRSGDDLLINASDIENHVVNYFKDIFSSPNMCFDNGIIDRVIPNLVTDDQNISLTCLPSMQEVHDVVFSMNKDGAPGPDGFRAVFYQTFWEIIVNDVYKAVLQKKITGWILPNYNSNNVVLIPKSPEAEAINQYRSIALANFKFKIISKILASRLARVAPTIISPNQRDFISGRQISDCICLTSEAINMLNNKTFGGNLAMKIDIRKAFDTLDWEFLLKVLHTFGFSPVFCNWIKVILHSACLSIVINGRPSGYFTCRRGVRQGDPLSPLLFCLVEDVLRRSISKLVEDGSLRPIPGTHGNSVPSHILYADDVMIFCRATQANVNALKGLFQRYGDASGKIINPSRKPKASHLQPIAGRIKAKLAAWKASLLSMAGRVEIVKSVIHDMLIYSFMIYAWPISLLKDVDRWIRNFIWSGNVDQRKLVIVAWDKVCTPTNEGGLGLRSLRHINDAANLKLCRELFTSYNHWASLLRSRVMRSYGFIDYHINSSIWSGIKHHIPNVTDNTCWQLGKGDQINFWPDAWLGAPLVDLLDIPHSSHALLQAKAAHFISNDHWLIPHSITSVYPNLMSLLNSVTIPISKANDELRWIHSDSGVLSFKDAYLFHRPIGQHISWAKIIWNQHRFEGKSIHWRSAVNTIISNVSLSDNLSKKASFISMQEFVILKAFNVNAHLPNAPVIKEVLWQPPLYNWVKCNTDGSALGSPGLASCGGLFRNYTATFLRGFSINIGNSYALHAELLGVMNAIEIAHSKGWNNLWIESDSKLVNLAFNSSHIVPWKLWNIWFNCLELAKTMMFRVTRIYREGNCCADKMAALGINVDGFYWWENVPPSVQGDYISNLMGLPSFRFHQGHCTFFPLSLVLSLGVFQERFLTRQ</sequence>
<evidence type="ECO:0000259" key="1">
    <source>
        <dbReference type="PROSITE" id="PS50878"/>
    </source>
</evidence>
<gene>
    <name evidence="2" type="ORF">TSUD_152440</name>
</gene>
<dbReference type="OrthoDB" id="1430711at2759"/>
<feature type="domain" description="Reverse transcriptase" evidence="1">
    <location>
        <begin position="159"/>
        <end position="428"/>
    </location>
</feature>
<dbReference type="Pfam" id="PF13456">
    <property type="entry name" value="RVT_3"/>
    <property type="match status" value="1"/>
</dbReference>
<dbReference type="Proteomes" id="UP000242715">
    <property type="component" value="Unassembled WGS sequence"/>
</dbReference>
<dbReference type="AlphaFoldDB" id="A0A2Z6NA10"/>
<reference evidence="3" key="1">
    <citation type="journal article" date="2017" name="Front. Plant Sci.">
        <title>Climate Clever Clovers: New Paradigm to Reduce the Environmental Footprint of Ruminants by Breeding Low Methanogenic Forages Utilizing Haplotype Variation.</title>
        <authorList>
            <person name="Kaur P."/>
            <person name="Appels R."/>
            <person name="Bayer P.E."/>
            <person name="Keeble-Gagnere G."/>
            <person name="Wang J."/>
            <person name="Hirakawa H."/>
            <person name="Shirasawa K."/>
            <person name="Vercoe P."/>
            <person name="Stefanova K."/>
            <person name="Durmic Z."/>
            <person name="Nichols P."/>
            <person name="Revell C."/>
            <person name="Isobe S.N."/>
            <person name="Edwards D."/>
            <person name="Erskine W."/>
        </authorList>
    </citation>
    <scope>NUCLEOTIDE SEQUENCE [LARGE SCALE GENOMIC DNA]</scope>
    <source>
        <strain evidence="3">cv. Daliak</strain>
    </source>
</reference>
<dbReference type="InterPro" id="IPR044730">
    <property type="entry name" value="RNase_H-like_dom_plant"/>
</dbReference>
<name>A0A2Z6NA10_TRISU</name>
<dbReference type="SUPFAM" id="SSF53098">
    <property type="entry name" value="Ribonuclease H-like"/>
    <property type="match status" value="1"/>
</dbReference>
<dbReference type="Pfam" id="PF00078">
    <property type="entry name" value="RVT_1"/>
    <property type="match status" value="1"/>
</dbReference>
<accession>A0A2Z6NA10</accession>
<organism evidence="2 3">
    <name type="scientific">Trifolium subterraneum</name>
    <name type="common">Subterranean clover</name>
    <dbReference type="NCBI Taxonomy" id="3900"/>
    <lineage>
        <taxon>Eukaryota</taxon>
        <taxon>Viridiplantae</taxon>
        <taxon>Streptophyta</taxon>
        <taxon>Embryophyta</taxon>
        <taxon>Tracheophyta</taxon>
        <taxon>Spermatophyta</taxon>
        <taxon>Magnoliopsida</taxon>
        <taxon>eudicotyledons</taxon>
        <taxon>Gunneridae</taxon>
        <taxon>Pentapetalae</taxon>
        <taxon>rosids</taxon>
        <taxon>fabids</taxon>
        <taxon>Fabales</taxon>
        <taxon>Fabaceae</taxon>
        <taxon>Papilionoideae</taxon>
        <taxon>50 kb inversion clade</taxon>
        <taxon>NPAAA clade</taxon>
        <taxon>Hologalegina</taxon>
        <taxon>IRL clade</taxon>
        <taxon>Trifolieae</taxon>
        <taxon>Trifolium</taxon>
    </lineage>
</organism>
<dbReference type="InterPro" id="IPR000477">
    <property type="entry name" value="RT_dom"/>
</dbReference>